<dbReference type="InterPro" id="IPR036165">
    <property type="entry name" value="YefM-like_sf"/>
</dbReference>
<feature type="region of interest" description="Disordered" evidence="3">
    <location>
        <begin position="55"/>
        <end position="85"/>
    </location>
</feature>
<dbReference type="OrthoDB" id="557859at2"/>
<sequence length="85" mass="9250">MTQVGVRELRDGLSRHLAAVREGRTITVTDHGRPVARLVPVGAPTNLERLVAEGKVTPARRKRRPLPAPLETAGGVSDLIAQQRR</sequence>
<dbReference type="Proteomes" id="UP000318336">
    <property type="component" value="Unassembled WGS sequence"/>
</dbReference>
<dbReference type="NCBIfam" id="TIGR01552">
    <property type="entry name" value="phd_fam"/>
    <property type="match status" value="1"/>
</dbReference>
<comment type="function">
    <text evidence="2">Antitoxin component of a type II toxin-antitoxin (TA) system.</text>
</comment>
<dbReference type="InterPro" id="IPR051416">
    <property type="entry name" value="phD-YefM_TA_antitoxins"/>
</dbReference>
<keyword evidence="5" id="KW-1185">Reference proteome</keyword>
<dbReference type="SUPFAM" id="SSF143120">
    <property type="entry name" value="YefM-like"/>
    <property type="match status" value="1"/>
</dbReference>
<gene>
    <name evidence="4" type="ORF">FB554_1234</name>
</gene>
<comment type="similarity">
    <text evidence="1 2">Belongs to the phD/YefM antitoxin family.</text>
</comment>
<evidence type="ECO:0000256" key="1">
    <source>
        <dbReference type="ARBA" id="ARBA00009981"/>
    </source>
</evidence>
<dbReference type="PANTHER" id="PTHR35377">
    <property type="entry name" value="ANTITOXIN VAPB49-RELATED-RELATED"/>
    <property type="match status" value="1"/>
</dbReference>
<protein>
    <recommendedName>
        <fullName evidence="2">Antitoxin</fullName>
    </recommendedName>
</protein>
<dbReference type="AlphaFoldDB" id="A0A542XB90"/>
<comment type="caution">
    <text evidence="4">The sequence shown here is derived from an EMBL/GenBank/DDBJ whole genome shotgun (WGS) entry which is preliminary data.</text>
</comment>
<organism evidence="4 5">
    <name type="scientific">Barrientosiimonas humi</name>
    <dbReference type="NCBI Taxonomy" id="999931"/>
    <lineage>
        <taxon>Bacteria</taxon>
        <taxon>Bacillati</taxon>
        <taxon>Actinomycetota</taxon>
        <taxon>Actinomycetes</taxon>
        <taxon>Micrococcales</taxon>
        <taxon>Dermacoccaceae</taxon>
        <taxon>Barrientosiimonas</taxon>
    </lineage>
</organism>
<dbReference type="Pfam" id="PF02604">
    <property type="entry name" value="PhdYeFM_antitox"/>
    <property type="match status" value="1"/>
</dbReference>
<reference evidence="4 5" key="1">
    <citation type="submission" date="2019-06" db="EMBL/GenBank/DDBJ databases">
        <title>Sequencing the genomes of 1000 actinobacteria strains.</title>
        <authorList>
            <person name="Klenk H.-P."/>
        </authorList>
    </citation>
    <scope>NUCLEOTIDE SEQUENCE [LARGE SCALE GENOMIC DNA]</scope>
    <source>
        <strain evidence="4 5">DSM 24617</strain>
    </source>
</reference>
<dbReference type="Gene3D" id="3.40.1620.10">
    <property type="entry name" value="YefM-like domain"/>
    <property type="match status" value="1"/>
</dbReference>
<dbReference type="InterPro" id="IPR006442">
    <property type="entry name" value="Antitoxin_Phd/YefM"/>
</dbReference>
<name>A0A542XB90_9MICO</name>
<evidence type="ECO:0000313" key="4">
    <source>
        <dbReference type="EMBL" id="TQL33100.1"/>
    </source>
</evidence>
<evidence type="ECO:0000313" key="5">
    <source>
        <dbReference type="Proteomes" id="UP000318336"/>
    </source>
</evidence>
<evidence type="ECO:0000256" key="3">
    <source>
        <dbReference type="SAM" id="MobiDB-lite"/>
    </source>
</evidence>
<dbReference type="EMBL" id="VFOK01000001">
    <property type="protein sequence ID" value="TQL33100.1"/>
    <property type="molecule type" value="Genomic_DNA"/>
</dbReference>
<proteinExistence type="inferred from homology"/>
<evidence type="ECO:0000256" key="2">
    <source>
        <dbReference type="RuleBase" id="RU362080"/>
    </source>
</evidence>
<dbReference type="RefSeq" id="WP_142005162.1">
    <property type="nucleotide sequence ID" value="NZ_CAJTBP010000001.1"/>
</dbReference>
<accession>A0A542XB90</accession>